<sequence>MVQSDMSKSPPSPAQEVQMELLDNPLPAAAQVEDFIQGLGNGLCRLITIACVNLMPVYGDPQFDRIPEGKPCLF</sequence>
<reference evidence="1 2" key="1">
    <citation type="submission" date="2015-10" db="EMBL/GenBank/DDBJ databases">
        <authorList>
            <person name="Gilbert D.G."/>
        </authorList>
    </citation>
    <scope>NUCLEOTIDE SEQUENCE [LARGE SCALE GENOMIC DNA]</scope>
    <source>
        <strain evidence="1">FVVF132</strain>
    </source>
</reference>
<dbReference type="Proteomes" id="UP000051836">
    <property type="component" value="Unassembled WGS sequence"/>
</dbReference>
<dbReference type="AlphaFoldDB" id="A0A0Q3PAG3"/>
<proteinExistence type="predicted"/>
<evidence type="ECO:0000313" key="1">
    <source>
        <dbReference type="EMBL" id="KQK77875.1"/>
    </source>
</evidence>
<accession>A0A0Q3PAG3</accession>
<dbReference type="EMBL" id="LMAW01002707">
    <property type="protein sequence ID" value="KQK77875.1"/>
    <property type="molecule type" value="Genomic_DNA"/>
</dbReference>
<evidence type="ECO:0000313" key="2">
    <source>
        <dbReference type="Proteomes" id="UP000051836"/>
    </source>
</evidence>
<name>A0A0Q3PAG3_AMAAE</name>
<organism evidence="1 2">
    <name type="scientific">Amazona aestiva</name>
    <name type="common">Blue-fronted Amazon parrot</name>
    <dbReference type="NCBI Taxonomy" id="12930"/>
    <lineage>
        <taxon>Eukaryota</taxon>
        <taxon>Metazoa</taxon>
        <taxon>Chordata</taxon>
        <taxon>Craniata</taxon>
        <taxon>Vertebrata</taxon>
        <taxon>Euteleostomi</taxon>
        <taxon>Archelosauria</taxon>
        <taxon>Archosauria</taxon>
        <taxon>Dinosauria</taxon>
        <taxon>Saurischia</taxon>
        <taxon>Theropoda</taxon>
        <taxon>Coelurosauria</taxon>
        <taxon>Aves</taxon>
        <taxon>Neognathae</taxon>
        <taxon>Neoaves</taxon>
        <taxon>Telluraves</taxon>
        <taxon>Australaves</taxon>
        <taxon>Psittaciformes</taxon>
        <taxon>Psittacidae</taxon>
        <taxon>Amazona</taxon>
    </lineage>
</organism>
<protein>
    <submittedName>
        <fullName evidence="1">Uncharacterized protein</fullName>
    </submittedName>
</protein>
<dbReference type="OrthoDB" id="9428475at2759"/>
<gene>
    <name evidence="1" type="ORF">AAES_120907</name>
</gene>
<keyword evidence="2" id="KW-1185">Reference proteome</keyword>
<comment type="caution">
    <text evidence="1">The sequence shown here is derived from an EMBL/GenBank/DDBJ whole genome shotgun (WGS) entry which is preliminary data.</text>
</comment>